<keyword evidence="1" id="KW-0472">Membrane</keyword>
<protein>
    <recommendedName>
        <fullName evidence="4">Integral membrane protein</fullName>
    </recommendedName>
</protein>
<comment type="caution">
    <text evidence="2">The sequence shown here is derived from an EMBL/GenBank/DDBJ whole genome shotgun (WGS) entry which is preliminary data.</text>
</comment>
<dbReference type="RefSeq" id="WP_167149304.1">
    <property type="nucleotide sequence ID" value="NZ_JAAMOX010000001.1"/>
</dbReference>
<evidence type="ECO:0000313" key="3">
    <source>
        <dbReference type="Proteomes" id="UP000541033"/>
    </source>
</evidence>
<accession>A0A7X5R0S3</accession>
<name>A0A7X5R0S3_9MICO</name>
<keyword evidence="3" id="KW-1185">Reference proteome</keyword>
<sequence>MIEWFAWAQMGIAAVATLLCLAFFTMRKGPNDYTLGAVVLIELLLVVQAVIAIVAPFVGNKPTGDGLEFALYLICALVIPIIAVFWALSDRTKWSTLILAVTCFSIGIMVFRMLQIWTVQVV</sequence>
<dbReference type="Proteomes" id="UP000541033">
    <property type="component" value="Unassembled WGS sequence"/>
</dbReference>
<feature type="transmembrane region" description="Helical" evidence="1">
    <location>
        <begin position="69"/>
        <end position="89"/>
    </location>
</feature>
<feature type="transmembrane region" description="Helical" evidence="1">
    <location>
        <begin position="96"/>
        <end position="117"/>
    </location>
</feature>
<evidence type="ECO:0000256" key="1">
    <source>
        <dbReference type="SAM" id="Phobius"/>
    </source>
</evidence>
<feature type="transmembrane region" description="Helical" evidence="1">
    <location>
        <begin position="33"/>
        <end position="57"/>
    </location>
</feature>
<organism evidence="2 3">
    <name type="scientific">Lysinibacter cavernae</name>
    <dbReference type="NCBI Taxonomy" id="1640652"/>
    <lineage>
        <taxon>Bacteria</taxon>
        <taxon>Bacillati</taxon>
        <taxon>Actinomycetota</taxon>
        <taxon>Actinomycetes</taxon>
        <taxon>Micrococcales</taxon>
        <taxon>Microbacteriaceae</taxon>
        <taxon>Lysinibacter</taxon>
    </lineage>
</organism>
<gene>
    <name evidence="2" type="ORF">FHX76_001448</name>
</gene>
<keyword evidence="1" id="KW-0812">Transmembrane</keyword>
<evidence type="ECO:0000313" key="2">
    <source>
        <dbReference type="EMBL" id="NIH53580.1"/>
    </source>
</evidence>
<proteinExistence type="predicted"/>
<dbReference type="AlphaFoldDB" id="A0A7X5R0S3"/>
<feature type="transmembrane region" description="Helical" evidence="1">
    <location>
        <begin position="6"/>
        <end position="26"/>
    </location>
</feature>
<keyword evidence="1" id="KW-1133">Transmembrane helix</keyword>
<reference evidence="2 3" key="1">
    <citation type="submission" date="2020-02" db="EMBL/GenBank/DDBJ databases">
        <title>Sequencing the genomes of 1000 actinobacteria strains.</title>
        <authorList>
            <person name="Klenk H.-P."/>
        </authorList>
    </citation>
    <scope>NUCLEOTIDE SEQUENCE [LARGE SCALE GENOMIC DNA]</scope>
    <source>
        <strain evidence="2 3">DSM 27960</strain>
    </source>
</reference>
<dbReference type="EMBL" id="JAAMOX010000001">
    <property type="protein sequence ID" value="NIH53580.1"/>
    <property type="molecule type" value="Genomic_DNA"/>
</dbReference>
<evidence type="ECO:0008006" key="4">
    <source>
        <dbReference type="Google" id="ProtNLM"/>
    </source>
</evidence>